<name>A0A6P2D5K9_9BACT</name>
<feature type="repeat" description="WD" evidence="3">
    <location>
        <begin position="454"/>
        <end position="495"/>
    </location>
</feature>
<gene>
    <name evidence="7" type="ORF">SOIL9_29520</name>
</gene>
<evidence type="ECO:0000259" key="6">
    <source>
        <dbReference type="Pfam" id="PF08281"/>
    </source>
</evidence>
<dbReference type="PANTHER" id="PTHR19848">
    <property type="entry name" value="WD40 REPEAT PROTEIN"/>
    <property type="match status" value="1"/>
</dbReference>
<dbReference type="PROSITE" id="PS50294">
    <property type="entry name" value="WD_REPEATS_REGION"/>
    <property type="match status" value="1"/>
</dbReference>
<dbReference type="NCBIfam" id="TIGR02937">
    <property type="entry name" value="sigma70-ECF"/>
    <property type="match status" value="1"/>
</dbReference>
<evidence type="ECO:0000256" key="2">
    <source>
        <dbReference type="ARBA" id="ARBA00022737"/>
    </source>
</evidence>
<dbReference type="GO" id="GO:0005829">
    <property type="term" value="C:cytosol"/>
    <property type="evidence" value="ECO:0007669"/>
    <property type="project" value="UniProtKB-ARBA"/>
</dbReference>
<dbReference type="GO" id="GO:0006352">
    <property type="term" value="P:DNA-templated transcription initiation"/>
    <property type="evidence" value="ECO:0007669"/>
    <property type="project" value="InterPro"/>
</dbReference>
<dbReference type="Pfam" id="PF04542">
    <property type="entry name" value="Sigma70_r2"/>
    <property type="match status" value="1"/>
</dbReference>
<dbReference type="EMBL" id="LR593886">
    <property type="protein sequence ID" value="VTR94762.1"/>
    <property type="molecule type" value="Genomic_DNA"/>
</dbReference>
<dbReference type="Pfam" id="PF00400">
    <property type="entry name" value="WD40"/>
    <property type="match status" value="2"/>
</dbReference>
<dbReference type="PROSITE" id="PS50082">
    <property type="entry name" value="WD_REPEATS_2"/>
    <property type="match status" value="2"/>
</dbReference>
<feature type="domain" description="RNA polymerase sigma factor 70 region 4 type 2" evidence="6">
    <location>
        <begin position="144"/>
        <end position="193"/>
    </location>
</feature>
<dbReference type="InterPro" id="IPR019775">
    <property type="entry name" value="WD40_repeat_CS"/>
</dbReference>
<protein>
    <submittedName>
        <fullName evidence="7">Uncharacterized protein</fullName>
    </submittedName>
</protein>
<reference evidence="7 8" key="1">
    <citation type="submission" date="2019-05" db="EMBL/GenBank/DDBJ databases">
        <authorList>
            <consortium name="Science for Life Laboratories"/>
        </authorList>
    </citation>
    <scope>NUCLEOTIDE SEQUENCE [LARGE SCALE GENOMIC DNA]</scope>
    <source>
        <strain evidence="7">Soil9</strain>
    </source>
</reference>
<dbReference type="InterPro" id="IPR013325">
    <property type="entry name" value="RNA_pol_sigma_r2"/>
</dbReference>
<dbReference type="Gene3D" id="1.10.1740.10">
    <property type="match status" value="1"/>
</dbReference>
<keyword evidence="2" id="KW-0677">Repeat</keyword>
<dbReference type="Gene3D" id="2.130.10.10">
    <property type="entry name" value="YVTN repeat-like/Quinoprotein amine dehydrogenase"/>
    <property type="match status" value="2"/>
</dbReference>
<dbReference type="GO" id="GO:0003677">
    <property type="term" value="F:DNA binding"/>
    <property type="evidence" value="ECO:0007669"/>
    <property type="project" value="InterPro"/>
</dbReference>
<proteinExistence type="predicted"/>
<evidence type="ECO:0000313" key="7">
    <source>
        <dbReference type="EMBL" id="VTR94762.1"/>
    </source>
</evidence>
<dbReference type="CDD" id="cd00200">
    <property type="entry name" value="WD40"/>
    <property type="match status" value="1"/>
</dbReference>
<dbReference type="PANTHER" id="PTHR19848:SF8">
    <property type="entry name" value="F-BOX AND WD REPEAT DOMAIN CONTAINING 7"/>
    <property type="match status" value="1"/>
</dbReference>
<keyword evidence="8" id="KW-1185">Reference proteome</keyword>
<dbReference type="SUPFAM" id="SSF88659">
    <property type="entry name" value="Sigma3 and sigma4 domains of RNA polymerase sigma factors"/>
    <property type="match status" value="1"/>
</dbReference>
<dbReference type="AlphaFoldDB" id="A0A6P2D5K9"/>
<dbReference type="SUPFAM" id="SSF88946">
    <property type="entry name" value="Sigma2 domain of RNA polymerase sigma factors"/>
    <property type="match status" value="1"/>
</dbReference>
<evidence type="ECO:0000259" key="5">
    <source>
        <dbReference type="Pfam" id="PF04542"/>
    </source>
</evidence>
<feature type="domain" description="RNA polymerase sigma-70 region 2" evidence="5">
    <location>
        <begin position="46"/>
        <end position="113"/>
    </location>
</feature>
<feature type="region of interest" description="Disordered" evidence="4">
    <location>
        <begin position="112"/>
        <end position="136"/>
    </location>
</feature>
<organism evidence="7 8">
    <name type="scientific">Gemmata massiliana</name>
    <dbReference type="NCBI Taxonomy" id="1210884"/>
    <lineage>
        <taxon>Bacteria</taxon>
        <taxon>Pseudomonadati</taxon>
        <taxon>Planctomycetota</taxon>
        <taxon>Planctomycetia</taxon>
        <taxon>Gemmatales</taxon>
        <taxon>Gemmataceae</taxon>
        <taxon>Gemmata</taxon>
    </lineage>
</organism>
<dbReference type="PROSITE" id="PS00678">
    <property type="entry name" value="WD_REPEATS_1"/>
    <property type="match status" value="1"/>
</dbReference>
<evidence type="ECO:0000256" key="3">
    <source>
        <dbReference type="PROSITE-ProRule" id="PRU00221"/>
    </source>
</evidence>
<dbReference type="KEGG" id="gms:SOIL9_29520"/>
<dbReference type="SMART" id="SM00320">
    <property type="entry name" value="WD40"/>
    <property type="match status" value="5"/>
</dbReference>
<dbReference type="Gene3D" id="1.10.10.10">
    <property type="entry name" value="Winged helix-like DNA-binding domain superfamily/Winged helix DNA-binding domain"/>
    <property type="match status" value="1"/>
</dbReference>
<dbReference type="InterPro" id="IPR013324">
    <property type="entry name" value="RNA_pol_sigma_r3/r4-like"/>
</dbReference>
<dbReference type="InterPro" id="IPR011047">
    <property type="entry name" value="Quinoprotein_ADH-like_sf"/>
</dbReference>
<dbReference type="GO" id="GO:0016987">
    <property type="term" value="F:sigma factor activity"/>
    <property type="evidence" value="ECO:0007669"/>
    <property type="project" value="InterPro"/>
</dbReference>
<evidence type="ECO:0000256" key="1">
    <source>
        <dbReference type="ARBA" id="ARBA00022574"/>
    </source>
</evidence>
<dbReference type="Pfam" id="PF08281">
    <property type="entry name" value="Sigma70_r4_2"/>
    <property type="match status" value="1"/>
</dbReference>
<feature type="repeat" description="WD" evidence="3">
    <location>
        <begin position="419"/>
        <end position="453"/>
    </location>
</feature>
<dbReference type="InterPro" id="IPR015943">
    <property type="entry name" value="WD40/YVTN_repeat-like_dom_sf"/>
</dbReference>
<dbReference type="InterPro" id="IPR007627">
    <property type="entry name" value="RNA_pol_sigma70_r2"/>
</dbReference>
<sequence>MPSALRSSIARVTRVLGGPAESQPPTDGQLLTRFVERADPDAFAELARRHGPMVHGVCRRALGRRDGVDDAFQAAFLVLVRRADTVRPREAVGNWLYGVATRTARAARTKAARRGNHETPMNPIHEPAARDEAPPEETGLLPFLDREIERLPERYRVPVVLCELEGRSRGDVARQLGIPEGTLSSRLAYARKILAARLKHHAPGSLAVLLTLVATQNVIAAPRLAAITLQKLSATGTVSTAARTLAEDVVKGMFLSKLKVVSLTVLALTAAMIGRSGGSNRAEAQPPAPLSFARTAAPVPKPLPAPKEWVLGKTWVAQPTTVNIALFSPDGKRVFSTASLVSAGAPGQPPQPFQQFREWNAVTGKLEREFREKEAAELESVAFTPDRKRGASGTKSGQLVVWDEIGGKPVRSLATGSRVWAVALAPDGKWAVTGGDDGAGRLWDVATGKEQLLMRGHVGAVRGVAISPDGKTIATGSEDEKLHFWDAATGKLLRQVTDAGSICGLTYTPDGKKLLSGTGTEITVRDAVTGKTLHTLGGCVLPGCGVPLSSDGKLTAGYGPSADKKAYGIIVSDVTTGKQVAFLTTKISFRQVTFSPDGTRLVVSGSDEQHRGMLETWVLK</sequence>
<evidence type="ECO:0000313" key="8">
    <source>
        <dbReference type="Proteomes" id="UP000464178"/>
    </source>
</evidence>
<accession>A0A6P2D5K9</accession>
<keyword evidence="1 3" id="KW-0853">WD repeat</keyword>
<dbReference type="CDD" id="cd06171">
    <property type="entry name" value="Sigma70_r4"/>
    <property type="match status" value="1"/>
</dbReference>
<dbReference type="Proteomes" id="UP000464178">
    <property type="component" value="Chromosome"/>
</dbReference>
<dbReference type="InterPro" id="IPR001680">
    <property type="entry name" value="WD40_rpt"/>
</dbReference>
<dbReference type="InterPro" id="IPR014284">
    <property type="entry name" value="RNA_pol_sigma-70_dom"/>
</dbReference>
<evidence type="ECO:0000256" key="4">
    <source>
        <dbReference type="SAM" id="MobiDB-lite"/>
    </source>
</evidence>
<dbReference type="RefSeq" id="WP_162669256.1">
    <property type="nucleotide sequence ID" value="NZ_LR593886.1"/>
</dbReference>
<dbReference type="SUPFAM" id="SSF50998">
    <property type="entry name" value="Quinoprotein alcohol dehydrogenase-like"/>
    <property type="match status" value="1"/>
</dbReference>
<dbReference type="InterPro" id="IPR036388">
    <property type="entry name" value="WH-like_DNA-bd_sf"/>
</dbReference>
<dbReference type="InterPro" id="IPR013249">
    <property type="entry name" value="RNA_pol_sigma70_r4_t2"/>
</dbReference>